<dbReference type="GO" id="GO:0005198">
    <property type="term" value="F:structural molecule activity"/>
    <property type="evidence" value="ECO:0007669"/>
    <property type="project" value="InterPro"/>
</dbReference>
<dbReference type="Pfam" id="PF00700">
    <property type="entry name" value="Flagellin_C"/>
    <property type="match status" value="1"/>
</dbReference>
<comment type="similarity">
    <text evidence="2">Belongs to the bacterial flagellin family.</text>
</comment>
<feature type="domain" description="Flagellin C-terminal" evidence="4">
    <location>
        <begin position="244"/>
        <end position="329"/>
    </location>
</feature>
<dbReference type="Gene3D" id="1.20.1330.10">
    <property type="entry name" value="f41 fragment of flagellin, N-terminal domain"/>
    <property type="match status" value="1"/>
</dbReference>
<gene>
    <name evidence="5" type="ORF">SAMN05192532_102138</name>
</gene>
<proteinExistence type="inferred from homology"/>
<accession>A0A1I2B7Q3</accession>
<dbReference type="PANTHER" id="PTHR42792:SF2">
    <property type="entry name" value="FLAGELLIN"/>
    <property type="match status" value="1"/>
</dbReference>
<evidence type="ECO:0000256" key="1">
    <source>
        <dbReference type="ARBA" id="ARBA00004365"/>
    </source>
</evidence>
<evidence type="ECO:0000313" key="5">
    <source>
        <dbReference type="EMBL" id="SFE52232.1"/>
    </source>
</evidence>
<dbReference type="RefSeq" id="WP_245757814.1">
    <property type="nucleotide sequence ID" value="NZ_FONT01000002.1"/>
</dbReference>
<reference evidence="5 6" key="1">
    <citation type="submission" date="2016-10" db="EMBL/GenBank/DDBJ databases">
        <authorList>
            <person name="de Groot N.N."/>
        </authorList>
    </citation>
    <scope>NUCLEOTIDE SEQUENCE [LARGE SCALE GENOMIC DNA]</scope>
    <source>
        <strain evidence="5 6">DSM 23995</strain>
    </source>
</reference>
<dbReference type="GO" id="GO:0009288">
    <property type="term" value="C:bacterial-type flagellum"/>
    <property type="evidence" value="ECO:0007669"/>
    <property type="project" value="UniProtKB-SubCell"/>
</dbReference>
<protein>
    <submittedName>
        <fullName evidence="5">Flagellin</fullName>
    </submittedName>
</protein>
<organism evidence="5 6">
    <name type="scientific">Alteribacillus iranensis</name>
    <dbReference type="NCBI Taxonomy" id="930128"/>
    <lineage>
        <taxon>Bacteria</taxon>
        <taxon>Bacillati</taxon>
        <taxon>Bacillota</taxon>
        <taxon>Bacilli</taxon>
        <taxon>Bacillales</taxon>
        <taxon>Bacillaceae</taxon>
        <taxon>Alteribacillus</taxon>
    </lineage>
</organism>
<dbReference type="SUPFAM" id="SSF64518">
    <property type="entry name" value="Phase 1 flagellin"/>
    <property type="match status" value="1"/>
</dbReference>
<dbReference type="Proteomes" id="UP000199516">
    <property type="component" value="Unassembled WGS sequence"/>
</dbReference>
<keyword evidence="3" id="KW-0975">Bacterial flagellum</keyword>
<evidence type="ECO:0000256" key="3">
    <source>
        <dbReference type="ARBA" id="ARBA00023143"/>
    </source>
</evidence>
<name>A0A1I2B7Q3_9BACI</name>
<sequence>MIDSNEELKGNFIVSGGGDSITISAVKGGDFEGEKGDISAFSETGTEVFDSTSTIANLGTADEGSTTAATQATGTLTMPAFTSVDDLVGKGITINGEALEFYDASKGAYQGDAQGIDIGGAASKANVTDAIVSQAKIDGVVLENDGVDDDLKVTAAQGGLAGNEITTADGGIQEEFTATFQVGANKDQSMTIEIGDMRAKALGVTAEAGSEGFVNNNNVTNGTDNVTREAALDVSTHESATAAIETINNAIEKVSSQRSNLGAFQNRLEHTISNLGNASENLTAAESRIRDVDMAKEMMEMTRTNILSQASQSMLAQANQKPQSVLQLLG</sequence>
<dbReference type="STRING" id="930128.SAMN05192532_102138"/>
<evidence type="ECO:0000313" key="6">
    <source>
        <dbReference type="Proteomes" id="UP000199516"/>
    </source>
</evidence>
<dbReference type="InterPro" id="IPR001492">
    <property type="entry name" value="Flagellin"/>
</dbReference>
<dbReference type="AlphaFoldDB" id="A0A1I2B7Q3"/>
<comment type="subcellular location">
    <subcellularLocation>
        <location evidence="1">Bacterial flagellum</location>
    </subcellularLocation>
</comment>
<keyword evidence="5" id="KW-0282">Flagellum</keyword>
<dbReference type="PANTHER" id="PTHR42792">
    <property type="entry name" value="FLAGELLIN"/>
    <property type="match status" value="1"/>
</dbReference>
<dbReference type="InterPro" id="IPR046358">
    <property type="entry name" value="Flagellin_C"/>
</dbReference>
<keyword evidence="5" id="KW-0966">Cell projection</keyword>
<keyword evidence="5" id="KW-0969">Cilium</keyword>
<dbReference type="EMBL" id="FONT01000002">
    <property type="protein sequence ID" value="SFE52232.1"/>
    <property type="molecule type" value="Genomic_DNA"/>
</dbReference>
<keyword evidence="6" id="KW-1185">Reference proteome</keyword>
<evidence type="ECO:0000256" key="2">
    <source>
        <dbReference type="ARBA" id="ARBA00005709"/>
    </source>
</evidence>
<evidence type="ECO:0000259" key="4">
    <source>
        <dbReference type="Pfam" id="PF00700"/>
    </source>
</evidence>